<keyword evidence="11 14" id="KW-0472">Membrane</keyword>
<feature type="transmembrane region" description="Helical" evidence="14">
    <location>
        <begin position="223"/>
        <end position="243"/>
    </location>
</feature>
<dbReference type="FunFam" id="1.10.357.140:FF:000004">
    <property type="entry name" value="Protoheme IX farnesyltransferase, mitochondrial"/>
    <property type="match status" value="1"/>
</dbReference>
<feature type="transmembrane region" description="Helical" evidence="14">
    <location>
        <begin position="353"/>
        <end position="372"/>
    </location>
</feature>
<keyword evidence="8 14" id="KW-1133">Transmembrane helix</keyword>
<comment type="similarity">
    <text evidence="2">Belongs to the UbiA prenyltransferase family.</text>
</comment>
<dbReference type="Proteomes" id="UP000759131">
    <property type="component" value="Unassembled WGS sequence"/>
</dbReference>
<evidence type="ECO:0000256" key="3">
    <source>
        <dbReference type="ARBA" id="ARBA00012292"/>
    </source>
</evidence>
<proteinExistence type="inferred from homology"/>
<dbReference type="InterPro" id="IPR030470">
    <property type="entry name" value="UbiA_prenylTrfase_CS"/>
</dbReference>
<dbReference type="PANTHER" id="PTHR43448:SF2">
    <property type="entry name" value="PROTOHEME IX FARNESYLTRANSFERASE, MITOCHONDRIAL"/>
    <property type="match status" value="1"/>
</dbReference>
<feature type="transmembrane region" description="Helical" evidence="14">
    <location>
        <begin position="297"/>
        <end position="315"/>
    </location>
</feature>
<feature type="transmembrane region" description="Helical" evidence="14">
    <location>
        <begin position="273"/>
        <end position="291"/>
    </location>
</feature>
<reference evidence="15" key="1">
    <citation type="submission" date="2020-11" db="EMBL/GenBank/DDBJ databases">
        <authorList>
            <person name="Tran Van P."/>
        </authorList>
    </citation>
    <scope>NUCLEOTIDE SEQUENCE</scope>
</reference>
<name>A0A7R9Q684_9ACAR</name>
<evidence type="ECO:0000256" key="1">
    <source>
        <dbReference type="ARBA" id="ARBA00004225"/>
    </source>
</evidence>
<keyword evidence="16" id="KW-1185">Reference proteome</keyword>
<dbReference type="InterPro" id="IPR006369">
    <property type="entry name" value="Protohaem_IX_farnesylTrfase"/>
</dbReference>
<evidence type="ECO:0000256" key="14">
    <source>
        <dbReference type="SAM" id="Phobius"/>
    </source>
</evidence>
<dbReference type="PANTHER" id="PTHR43448">
    <property type="entry name" value="PROTOHEME IX FARNESYLTRANSFERASE, MITOCHONDRIAL"/>
    <property type="match status" value="1"/>
</dbReference>
<evidence type="ECO:0000313" key="15">
    <source>
        <dbReference type="EMBL" id="CAD7632571.1"/>
    </source>
</evidence>
<dbReference type="NCBIfam" id="TIGR01473">
    <property type="entry name" value="cyoE_ctaB"/>
    <property type="match status" value="1"/>
</dbReference>
<evidence type="ECO:0000256" key="2">
    <source>
        <dbReference type="ARBA" id="ARBA00005985"/>
    </source>
</evidence>
<dbReference type="HAMAP" id="MF_00154">
    <property type="entry name" value="CyoE_CtaB"/>
    <property type="match status" value="1"/>
</dbReference>
<evidence type="ECO:0000313" key="16">
    <source>
        <dbReference type="Proteomes" id="UP000759131"/>
    </source>
</evidence>
<dbReference type="Pfam" id="PF01040">
    <property type="entry name" value="UbiA"/>
    <property type="match status" value="1"/>
</dbReference>
<feature type="transmembrane region" description="Helical" evidence="14">
    <location>
        <begin position="154"/>
        <end position="172"/>
    </location>
</feature>
<evidence type="ECO:0000256" key="5">
    <source>
        <dbReference type="ARBA" id="ARBA00022679"/>
    </source>
</evidence>
<dbReference type="EMBL" id="CAJPIZ010011204">
    <property type="protein sequence ID" value="CAG2113001.1"/>
    <property type="molecule type" value="Genomic_DNA"/>
</dbReference>
<dbReference type="GO" id="GO:0031966">
    <property type="term" value="C:mitochondrial membrane"/>
    <property type="evidence" value="ECO:0007669"/>
    <property type="project" value="UniProtKB-SubCell"/>
</dbReference>
<gene>
    <name evidence="15" type="ORF">OSB1V03_LOCUS12974</name>
</gene>
<dbReference type="EC" id="2.5.1.141" evidence="3"/>
<dbReference type="GO" id="GO:0008495">
    <property type="term" value="F:protoheme IX farnesyltransferase activity"/>
    <property type="evidence" value="ECO:0007669"/>
    <property type="project" value="UniProtKB-EC"/>
</dbReference>
<keyword evidence="5" id="KW-0808">Transferase</keyword>
<keyword evidence="9" id="KW-0496">Mitochondrion</keyword>
<keyword evidence="7" id="KW-0809">Transit peptide</keyword>
<evidence type="ECO:0000256" key="12">
    <source>
        <dbReference type="ARBA" id="ARBA00030253"/>
    </source>
</evidence>
<dbReference type="EMBL" id="OC865779">
    <property type="protein sequence ID" value="CAD7632571.1"/>
    <property type="molecule type" value="Genomic_DNA"/>
</dbReference>
<dbReference type="PROSITE" id="PS00943">
    <property type="entry name" value="UBIA"/>
    <property type="match status" value="1"/>
</dbReference>
<comment type="catalytic activity">
    <reaction evidence="13">
        <text>heme b + (2E,6E)-farnesyl diphosphate + H2O = Fe(II)-heme o + diphosphate</text>
        <dbReference type="Rhea" id="RHEA:28070"/>
        <dbReference type="ChEBI" id="CHEBI:15377"/>
        <dbReference type="ChEBI" id="CHEBI:33019"/>
        <dbReference type="ChEBI" id="CHEBI:60344"/>
        <dbReference type="ChEBI" id="CHEBI:60530"/>
        <dbReference type="ChEBI" id="CHEBI:175763"/>
        <dbReference type="EC" id="2.5.1.141"/>
    </reaction>
</comment>
<keyword evidence="10" id="KW-0350">Heme biosynthesis</keyword>
<accession>A0A7R9Q684</accession>
<organism evidence="15">
    <name type="scientific">Medioppia subpectinata</name>
    <dbReference type="NCBI Taxonomy" id="1979941"/>
    <lineage>
        <taxon>Eukaryota</taxon>
        <taxon>Metazoa</taxon>
        <taxon>Ecdysozoa</taxon>
        <taxon>Arthropoda</taxon>
        <taxon>Chelicerata</taxon>
        <taxon>Arachnida</taxon>
        <taxon>Acari</taxon>
        <taxon>Acariformes</taxon>
        <taxon>Sarcoptiformes</taxon>
        <taxon>Oribatida</taxon>
        <taxon>Brachypylina</taxon>
        <taxon>Oppioidea</taxon>
        <taxon>Oppiidae</taxon>
        <taxon>Medioppia</taxon>
    </lineage>
</organism>
<dbReference type="InterPro" id="IPR044878">
    <property type="entry name" value="UbiA_sf"/>
</dbReference>
<evidence type="ECO:0000256" key="10">
    <source>
        <dbReference type="ARBA" id="ARBA00023133"/>
    </source>
</evidence>
<dbReference type="OrthoDB" id="5211at2759"/>
<dbReference type="AlphaFoldDB" id="A0A7R9Q684"/>
<keyword evidence="6 14" id="KW-0812">Transmembrane</keyword>
<sequence>MRLIIMFNVCKQSHTTYTQFKSIYSRFGSCCLTTSGRLLSPKSPQSHPNRRLLTTKAKREDNDHHLSDKQIDQLNGSNNLLLHCPKWDHMYDVFYGSRQSQQIDPKTHIKTTFDINSNDGNKETNLLDTSHEWKPVDRLNAKTLIKYYTQLAKLRLTGLVVLTTLSGYYMGLQGAIDPMVLTATLLGTGLTSGSATAINHYLEIPFDAQMKRTQSRPLVLGKISGLHAIGFATVSGVTGLTLLSYVNPLTAVLGASNLILYSFIYTPMKRAHIANTWVGAVVGAIPPIMGFTAANNYIGASALMMGLVLYSWQFPHFNALSWNMRHEYARAGFRMMSVTEPDLCLNTALRHSCLILLYSTMMCTTLTTWTYGIDSLPLNLYLIYLSYRFRKNPDSKSSRKLFFYSLIHLPAIIVLMCISKRRDNNSDANQLVAINS</sequence>
<protein>
    <recommendedName>
        <fullName evidence="4">Protoheme IX farnesyltransferase, mitochondrial</fullName>
        <ecNumber evidence="3">2.5.1.141</ecNumber>
    </recommendedName>
    <alternativeName>
        <fullName evidence="12">Heme O synthase</fullName>
    </alternativeName>
</protein>
<dbReference type="CDD" id="cd13957">
    <property type="entry name" value="PT_UbiA_Cox10"/>
    <property type="match status" value="1"/>
</dbReference>
<evidence type="ECO:0000256" key="11">
    <source>
        <dbReference type="ARBA" id="ARBA00023136"/>
    </source>
</evidence>
<feature type="transmembrane region" description="Helical" evidence="14">
    <location>
        <begin position="401"/>
        <end position="418"/>
    </location>
</feature>
<feature type="transmembrane region" description="Helical" evidence="14">
    <location>
        <begin position="178"/>
        <end position="202"/>
    </location>
</feature>
<evidence type="ECO:0000256" key="7">
    <source>
        <dbReference type="ARBA" id="ARBA00022946"/>
    </source>
</evidence>
<evidence type="ECO:0000256" key="4">
    <source>
        <dbReference type="ARBA" id="ARBA00016335"/>
    </source>
</evidence>
<evidence type="ECO:0000256" key="9">
    <source>
        <dbReference type="ARBA" id="ARBA00023128"/>
    </source>
</evidence>
<feature type="transmembrane region" description="Helical" evidence="14">
    <location>
        <begin position="249"/>
        <end position="266"/>
    </location>
</feature>
<comment type="subcellular location">
    <subcellularLocation>
        <location evidence="1">Mitochondrion membrane</location>
        <topology evidence="1">Multi-pass membrane protein</topology>
    </subcellularLocation>
</comment>
<evidence type="ECO:0000256" key="13">
    <source>
        <dbReference type="ARBA" id="ARBA00047690"/>
    </source>
</evidence>
<dbReference type="InterPro" id="IPR000537">
    <property type="entry name" value="UbiA_prenyltransferase"/>
</dbReference>
<dbReference type="GO" id="GO:0006784">
    <property type="term" value="P:heme A biosynthetic process"/>
    <property type="evidence" value="ECO:0007669"/>
    <property type="project" value="TreeGrafter"/>
</dbReference>
<evidence type="ECO:0000256" key="8">
    <source>
        <dbReference type="ARBA" id="ARBA00022989"/>
    </source>
</evidence>
<dbReference type="Gene3D" id="1.10.357.140">
    <property type="entry name" value="UbiA prenyltransferase"/>
    <property type="match status" value="1"/>
</dbReference>
<evidence type="ECO:0000256" key="6">
    <source>
        <dbReference type="ARBA" id="ARBA00022692"/>
    </source>
</evidence>